<feature type="compositionally biased region" description="Low complexity" evidence="3">
    <location>
        <begin position="475"/>
        <end position="494"/>
    </location>
</feature>
<dbReference type="InterPro" id="IPR040351">
    <property type="entry name" value="RAB3IL/RAB3IP/Sec2"/>
</dbReference>
<organism evidence="5 6">
    <name type="scientific">Candida albicans P78048</name>
    <dbReference type="NCBI Taxonomy" id="1094989"/>
    <lineage>
        <taxon>Eukaryota</taxon>
        <taxon>Fungi</taxon>
        <taxon>Dikarya</taxon>
        <taxon>Ascomycota</taxon>
        <taxon>Saccharomycotina</taxon>
        <taxon>Pichiomycetes</taxon>
        <taxon>Debaryomycetaceae</taxon>
        <taxon>Candida/Lodderomyces clade</taxon>
        <taxon>Candida</taxon>
    </lineage>
</organism>
<dbReference type="PANTHER" id="PTHR14430:SF0">
    <property type="entry name" value="SEC2P DOMAIN-CONTAINING PROTEIN"/>
    <property type="match status" value="1"/>
</dbReference>
<feature type="region of interest" description="Disordered" evidence="3">
    <location>
        <begin position="565"/>
        <end position="724"/>
    </location>
</feature>
<sequence length="751" mass="85335">MSSQADYDKRLAEEVGSLSTRLVTAVNKQVELEETILELRKQVSALKLKNEQLNQSDIKLKTILPKYIKLQDDYRETLTKKKEAESQNTKLQGEVEDLTASLFDEANTMVSNASRETHNFKIKNRKLYEELDEKNIIINDLQEQLQDLKQMFIKMEEQSKIQSYSQSNTPKIESSTDFNETNSIHTNTNFSESKLSKYNTRSTLGDEESQNYNLQQLQRIIYSPLITSIRFDLNNYNIDFKGFVYQLIKPDFQFDLSHLKTIPFFKSIWQSEIENCIHYIPSLPATTTLLNRWQKGKTFWGSLIEGKVSIEPIKGSNETFKLTYKGNNASGNSSNENTESISNRSSATGSVVPVAIKDPCTFCGEARNDSLEHCRLYHLKLFESNTANNSGNNSTNQDQQGNNDNTHVIASYPLCNYCLIKLRNLCDFFAKIRLIRSNIFKLKQNDSFDEFIVVPGSFGQFKRSNTISNRNGTYSSSSTSSSSTSSVSSSSATTANGESLNSTTHNIQLERTEESKLIKLYIMMLLIRSKIFWSKLGFWDTIDQINEINLDEIHYEAFSYLIPKPTQQQQQQQGDIRSQSNFNSPRQSVDGRSVLSGSISSPRQPNLDKQQKDSIVDETVAQLQRDGVVRSETASAEEKFEDAISDETDGQEQLRSEKLQTGKTVTEPNSVSESEPVQEPEQVRSKSNNNTNNKNKDTKIEDSDAEHTFSLKRSHSKQFKDQLNKELDQTLEMLAENIDFDESSNGNGNGN</sequence>
<feature type="compositionally biased region" description="Basic and acidic residues" evidence="3">
    <location>
        <begin position="694"/>
        <end position="709"/>
    </location>
</feature>
<dbReference type="Pfam" id="PF06428">
    <property type="entry name" value="Sec2p"/>
    <property type="match status" value="1"/>
</dbReference>
<dbReference type="GO" id="GO:0005085">
    <property type="term" value="F:guanyl-nucleotide exchange factor activity"/>
    <property type="evidence" value="ECO:0007669"/>
    <property type="project" value="InterPro"/>
</dbReference>
<gene>
    <name evidence="5" type="ORF">MG3_01311</name>
</gene>
<feature type="compositionally biased region" description="Low complexity" evidence="3">
    <location>
        <begin position="327"/>
        <end position="346"/>
    </location>
</feature>
<feature type="domain" description="GDP/GTP exchange factor Sec2 N-terminal" evidence="4">
    <location>
        <begin position="29"/>
        <end position="156"/>
    </location>
</feature>
<dbReference type="EMBL" id="AJIX01000009">
    <property type="protein sequence ID" value="KGR16582.1"/>
    <property type="molecule type" value="Genomic_DNA"/>
</dbReference>
<feature type="region of interest" description="Disordered" evidence="3">
    <location>
        <begin position="469"/>
        <end position="499"/>
    </location>
</feature>
<dbReference type="SUPFAM" id="SSF144284">
    <property type="entry name" value="Sec2 N-terminal region"/>
    <property type="match status" value="1"/>
</dbReference>
<keyword evidence="1 2" id="KW-0175">Coiled coil</keyword>
<protein>
    <recommendedName>
        <fullName evidence="4">GDP/GTP exchange factor Sec2 N-terminal domain-containing protein</fullName>
    </recommendedName>
</protein>
<dbReference type="CDD" id="cd21044">
    <property type="entry name" value="Rab11BD_RAB3IP_like"/>
    <property type="match status" value="1"/>
</dbReference>
<dbReference type="GO" id="GO:0070319">
    <property type="term" value="C:Golgi to plasma membrane transport vesicle"/>
    <property type="evidence" value="ECO:0007669"/>
    <property type="project" value="TreeGrafter"/>
</dbReference>
<dbReference type="InterPro" id="IPR009449">
    <property type="entry name" value="Sec2_N"/>
</dbReference>
<evidence type="ECO:0000256" key="3">
    <source>
        <dbReference type="SAM" id="MobiDB-lite"/>
    </source>
</evidence>
<reference evidence="5 6" key="1">
    <citation type="submission" date="2013-12" db="EMBL/GenBank/DDBJ databases">
        <title>The Genome Sequence of Candida albicans P78048.</title>
        <authorList>
            <consortium name="The Broad Institute Genome Sequencing Platform"/>
            <consortium name="The Broad Institute Genome Sequencing Center for Infectious Disease"/>
            <person name="Cuomo C."/>
            <person name="Bennett R."/>
            <person name="Hirakawa M."/>
            <person name="Noverr M."/>
            <person name="Mitchell A."/>
            <person name="Young S.K."/>
            <person name="Zeng Q."/>
            <person name="Gargeya S."/>
            <person name="Fitzgerald M."/>
            <person name="Abouelleil A."/>
            <person name="Alvarado L."/>
            <person name="Berlin A.M."/>
            <person name="Chapman S.B."/>
            <person name="Dewar J."/>
            <person name="Goldberg J."/>
            <person name="Griggs A."/>
            <person name="Gujja S."/>
            <person name="Hansen M."/>
            <person name="Howarth C."/>
            <person name="Imamovic A."/>
            <person name="Larimer J."/>
            <person name="McCowan C."/>
            <person name="Murphy C."/>
            <person name="Pearson M."/>
            <person name="Priest M."/>
            <person name="Roberts A."/>
            <person name="Saif S."/>
            <person name="Shea T."/>
            <person name="Sykes S."/>
            <person name="Wortman J."/>
            <person name="Nusbaum C."/>
            <person name="Birren B."/>
        </authorList>
    </citation>
    <scope>NUCLEOTIDE SEQUENCE [LARGE SCALE GENOMIC DNA]</scope>
    <source>
        <strain evidence="5 6">P78048</strain>
    </source>
</reference>
<dbReference type="AlphaFoldDB" id="A0AB34Q031"/>
<feature type="compositionally biased region" description="Polar residues" evidence="3">
    <location>
        <begin position="595"/>
        <end position="608"/>
    </location>
</feature>
<evidence type="ECO:0000256" key="1">
    <source>
        <dbReference type="ARBA" id="ARBA00023054"/>
    </source>
</evidence>
<dbReference type="Proteomes" id="UP000030161">
    <property type="component" value="Unassembled WGS sequence"/>
</dbReference>
<accession>A0AB34Q031</accession>
<evidence type="ECO:0000313" key="6">
    <source>
        <dbReference type="Proteomes" id="UP000030161"/>
    </source>
</evidence>
<proteinExistence type="predicted"/>
<dbReference type="Gene3D" id="6.10.140.910">
    <property type="match status" value="1"/>
</dbReference>
<feature type="coiled-coil region" evidence="2">
    <location>
        <begin position="22"/>
        <end position="158"/>
    </location>
</feature>
<evidence type="ECO:0000313" key="5">
    <source>
        <dbReference type="EMBL" id="KGR16582.1"/>
    </source>
</evidence>
<evidence type="ECO:0000256" key="2">
    <source>
        <dbReference type="SAM" id="Coils"/>
    </source>
</evidence>
<feature type="compositionally biased region" description="Low complexity" evidence="3">
    <location>
        <begin position="667"/>
        <end position="693"/>
    </location>
</feature>
<dbReference type="GO" id="GO:0051286">
    <property type="term" value="C:cell tip"/>
    <property type="evidence" value="ECO:0007669"/>
    <property type="project" value="TreeGrafter"/>
</dbReference>
<feature type="compositionally biased region" description="Polar residues" evidence="3">
    <location>
        <begin position="574"/>
        <end position="587"/>
    </location>
</feature>
<name>A0AB34Q031_CANAX</name>
<dbReference type="PANTHER" id="PTHR14430">
    <property type="entry name" value="RABIN3-RELATED"/>
    <property type="match status" value="1"/>
</dbReference>
<comment type="caution">
    <text evidence="5">The sequence shown here is derived from an EMBL/GenBank/DDBJ whole genome shotgun (WGS) entry which is preliminary data.</text>
</comment>
<feature type="region of interest" description="Disordered" evidence="3">
    <location>
        <begin position="326"/>
        <end position="346"/>
    </location>
</feature>
<evidence type="ECO:0000259" key="4">
    <source>
        <dbReference type="Pfam" id="PF06428"/>
    </source>
</evidence>
<dbReference type="GO" id="GO:0006887">
    <property type="term" value="P:exocytosis"/>
    <property type="evidence" value="ECO:0007669"/>
    <property type="project" value="TreeGrafter"/>
</dbReference>